<dbReference type="GO" id="GO:0000978">
    <property type="term" value="F:RNA polymerase II cis-regulatory region sequence-specific DNA binding"/>
    <property type="evidence" value="ECO:0007669"/>
    <property type="project" value="InterPro"/>
</dbReference>
<dbReference type="PROSITE" id="PS51030">
    <property type="entry name" value="NUCLEAR_REC_DBD_2"/>
    <property type="match status" value="1"/>
</dbReference>
<keyword evidence="9" id="KW-0675">Receptor</keyword>
<evidence type="ECO:0000256" key="2">
    <source>
        <dbReference type="ARBA" id="ARBA00005993"/>
    </source>
</evidence>
<evidence type="ECO:0000256" key="9">
    <source>
        <dbReference type="ARBA" id="ARBA00023170"/>
    </source>
</evidence>
<keyword evidence="7" id="KW-0238">DNA-binding</keyword>
<accession>A0AAD4QT42</accession>
<evidence type="ECO:0000256" key="3">
    <source>
        <dbReference type="ARBA" id="ARBA00022723"/>
    </source>
</evidence>
<dbReference type="GO" id="GO:0003700">
    <property type="term" value="F:DNA-binding transcription factor activity"/>
    <property type="evidence" value="ECO:0007669"/>
    <property type="project" value="InterPro"/>
</dbReference>
<keyword evidence="5" id="KW-0862">Zinc</keyword>
<dbReference type="SUPFAM" id="SSF48508">
    <property type="entry name" value="Nuclear receptor ligand-binding domain"/>
    <property type="match status" value="1"/>
</dbReference>
<dbReference type="SUPFAM" id="SSF57716">
    <property type="entry name" value="Glucocorticoid receptor-like (DNA-binding domain)"/>
    <property type="match status" value="1"/>
</dbReference>
<comment type="similarity">
    <text evidence="2">Belongs to the nuclear hormone receptor family.</text>
</comment>
<evidence type="ECO:0000313" key="13">
    <source>
        <dbReference type="Proteomes" id="UP001201812"/>
    </source>
</evidence>
<dbReference type="Gene3D" id="1.10.565.10">
    <property type="entry name" value="Retinoid X Receptor"/>
    <property type="match status" value="1"/>
</dbReference>
<keyword evidence="13" id="KW-1185">Reference proteome</keyword>
<gene>
    <name evidence="12" type="ORF">DdX_17945</name>
</gene>
<dbReference type="InterPro" id="IPR049636">
    <property type="entry name" value="HNF4-like_DBD"/>
</dbReference>
<keyword evidence="4" id="KW-0863">Zinc-finger</keyword>
<evidence type="ECO:0000256" key="8">
    <source>
        <dbReference type="ARBA" id="ARBA00023163"/>
    </source>
</evidence>
<keyword evidence="3" id="KW-0479">Metal-binding</keyword>
<comment type="subcellular location">
    <subcellularLocation>
        <location evidence="1">Nucleus</location>
    </subcellularLocation>
</comment>
<dbReference type="GO" id="GO:0008270">
    <property type="term" value="F:zinc ion binding"/>
    <property type="evidence" value="ECO:0007669"/>
    <property type="project" value="UniProtKB-KW"/>
</dbReference>
<proteinExistence type="inferred from homology"/>
<evidence type="ECO:0000256" key="6">
    <source>
        <dbReference type="ARBA" id="ARBA00023015"/>
    </source>
</evidence>
<protein>
    <submittedName>
        <fullName evidence="12">Zinc finger, c4 type (Two domains) domain-containing protein</fullName>
    </submittedName>
</protein>
<reference evidence="12" key="1">
    <citation type="submission" date="2022-01" db="EMBL/GenBank/DDBJ databases">
        <title>Genome Sequence Resource for Two Populations of Ditylenchus destructor, the Migratory Endoparasitic Phytonematode.</title>
        <authorList>
            <person name="Zhang H."/>
            <person name="Lin R."/>
            <person name="Xie B."/>
        </authorList>
    </citation>
    <scope>NUCLEOTIDE SEQUENCE</scope>
    <source>
        <strain evidence="12">BazhouSP</strain>
    </source>
</reference>
<keyword evidence="6" id="KW-0805">Transcription regulation</keyword>
<dbReference type="Pfam" id="PF00104">
    <property type="entry name" value="Hormone_recep"/>
    <property type="match status" value="1"/>
</dbReference>
<evidence type="ECO:0000256" key="5">
    <source>
        <dbReference type="ARBA" id="ARBA00022833"/>
    </source>
</evidence>
<dbReference type="InterPro" id="IPR013088">
    <property type="entry name" value="Znf_NHR/GATA"/>
</dbReference>
<dbReference type="PRINTS" id="PR00047">
    <property type="entry name" value="STROIDFINGER"/>
</dbReference>
<keyword evidence="8" id="KW-0804">Transcription</keyword>
<dbReference type="InterPro" id="IPR001628">
    <property type="entry name" value="Znf_hrmn_rcpt"/>
</dbReference>
<evidence type="ECO:0000256" key="1">
    <source>
        <dbReference type="ARBA" id="ARBA00004123"/>
    </source>
</evidence>
<feature type="domain" description="Nuclear receptor" evidence="11">
    <location>
        <begin position="9"/>
        <end position="85"/>
    </location>
</feature>
<dbReference type="GO" id="GO:0005634">
    <property type="term" value="C:nucleus"/>
    <property type="evidence" value="ECO:0007669"/>
    <property type="project" value="UniProtKB-SubCell"/>
</dbReference>
<dbReference type="Gene3D" id="3.30.50.10">
    <property type="entry name" value="Erythroid Transcription Factor GATA-1, subunit A"/>
    <property type="match status" value="1"/>
</dbReference>
<dbReference type="Proteomes" id="UP001201812">
    <property type="component" value="Unassembled WGS sequence"/>
</dbReference>
<dbReference type="SMART" id="SM00399">
    <property type="entry name" value="ZnF_C4"/>
    <property type="match status" value="1"/>
</dbReference>
<evidence type="ECO:0000256" key="10">
    <source>
        <dbReference type="ARBA" id="ARBA00023242"/>
    </source>
</evidence>
<dbReference type="EMBL" id="JAKKPZ010000222">
    <property type="protein sequence ID" value="KAI1698351.1"/>
    <property type="molecule type" value="Genomic_DNA"/>
</dbReference>
<evidence type="ECO:0000259" key="11">
    <source>
        <dbReference type="PROSITE" id="PS51030"/>
    </source>
</evidence>
<dbReference type="InterPro" id="IPR000536">
    <property type="entry name" value="Nucl_hrmn_rcpt_lig-bd"/>
</dbReference>
<name>A0AAD4QT42_9BILA</name>
<evidence type="ECO:0000256" key="4">
    <source>
        <dbReference type="ARBA" id="ARBA00022771"/>
    </source>
</evidence>
<keyword evidence="10" id="KW-0539">Nucleus</keyword>
<dbReference type="CDD" id="cd06960">
    <property type="entry name" value="NR_DBD_HNF4A"/>
    <property type="match status" value="1"/>
</dbReference>
<sequence length="357" mass="41575">MDGALSASTAKCAVCNIAPYGSYFGVVACRSCASFFRRTVFEHKAYKCRKNNKCDRYKEGMRNACRACRLQQCLRAGMRYDPKTVKVTLDLLSESPLLERYHMGFRNFVSGEKSLFLMENPEAIFSNPEYKPMKLAQWMRMEWGSVSLLHTLCVNYFQPFNVLPYSKKVEILKQYWKYFQALYSSHLSSSAVPYFEKSNSLYNMVLHYRYYSNINTLREFFPKEARCDPDKVASYCKPVMERASAYHAKYYDMKVTEMELIAMVAILFWNTVDKHNVLSAEMRHKRDAVFVEINSILLNSLGGINGSVRLGKIISFLHMTMDRAEEVNELWVMAKVFLPKFIDPYDANVWKDIVQKE</sequence>
<dbReference type="Pfam" id="PF00105">
    <property type="entry name" value="zf-C4"/>
    <property type="match status" value="1"/>
</dbReference>
<comment type="caution">
    <text evidence="12">The sequence shown here is derived from an EMBL/GenBank/DDBJ whole genome shotgun (WGS) entry which is preliminary data.</text>
</comment>
<dbReference type="PANTHER" id="PTHR46011">
    <property type="entry name" value="NUCLEAR HORMONE RECEPTOR FAMILY MEMBER NHR-86-RELATED"/>
    <property type="match status" value="1"/>
</dbReference>
<organism evidence="12 13">
    <name type="scientific">Ditylenchus destructor</name>
    <dbReference type="NCBI Taxonomy" id="166010"/>
    <lineage>
        <taxon>Eukaryota</taxon>
        <taxon>Metazoa</taxon>
        <taxon>Ecdysozoa</taxon>
        <taxon>Nematoda</taxon>
        <taxon>Chromadorea</taxon>
        <taxon>Rhabditida</taxon>
        <taxon>Tylenchina</taxon>
        <taxon>Tylenchomorpha</taxon>
        <taxon>Sphaerularioidea</taxon>
        <taxon>Anguinidae</taxon>
        <taxon>Anguininae</taxon>
        <taxon>Ditylenchus</taxon>
    </lineage>
</organism>
<dbReference type="AlphaFoldDB" id="A0AAD4QT42"/>
<dbReference type="InterPro" id="IPR035500">
    <property type="entry name" value="NHR-like_dom_sf"/>
</dbReference>
<evidence type="ECO:0000256" key="7">
    <source>
        <dbReference type="ARBA" id="ARBA00023125"/>
    </source>
</evidence>
<evidence type="ECO:0000313" key="12">
    <source>
        <dbReference type="EMBL" id="KAI1698351.1"/>
    </source>
</evidence>